<feature type="compositionally biased region" description="Polar residues" evidence="1">
    <location>
        <begin position="408"/>
        <end position="419"/>
    </location>
</feature>
<dbReference type="EMBL" id="LR784661">
    <property type="protein sequence ID" value="CAB3240045.1"/>
    <property type="molecule type" value="mRNA"/>
</dbReference>
<sequence length="784" mass="87734">MFSPRPRRLRRKPKSRRVLKDITSVAEYERVYVSRQRTLMQKAFELEEATGALITVTVRSSSSGDVAYFASNDELIQKLKNGDLIKNDSHRFTQQYFCSASTFNMSGLQSLLQRTQDLAATSNTINSNNNQPSPVSNQNSERQNTRTLLNTLLNTSHQTGTPFSPPTPRRVTQPIPSVAVVDPVPKLNQESPKSSGNQQKVMNSTPKVNNAGSASKKGKSGNNKPSAAKVKRVSKTPPTKPVKGPPTKRPKQSPNQESKTASRPRPTFLSPKSATNQNSNLTRNGPSSSGVIRKTPELSLDINVEIEAAKQPLANHQRVAKPASSSSSESDDSESSDSSSSEDGDENETQSSDSSDTGTSESNSSSGTESVLETPASELKPFVVNPSPSILPTPSLFAKVEKSPPRNFASTNVDSNNNPYDFVDALASKRKNKHAQLVHHSDKTKQPCVPPKDKPDRSDTTQHKSPVAIAKQETPPDTDLQHQVFNRSTKGNQRRSKSAQPPSVDLNQSPMRNLTLQRKSTTCRTPPHPKHSAVHYYNARRKNKLEMLKQLSEAPKSLKPLGLVNRNPASERNVSPPEVHQKKRSEDKIPRLSLSKEWRYFNSTFSNNTTVLNNRPLKTPLLETPTIPPMPDENARTRKRSYSAPADKLREPQQRGLPIKRERQTTDESSSSKTRKLDSQRLLLRCRTFIERTVSTVDFLKGDKYYPLKKIIENDRFHHIKLDIVEHLGPRGDIIRFMAESLKTSKFLDHFEHTHVRRYQPRPPVHKRRQNNTRPSVQQVSCMT</sequence>
<feature type="region of interest" description="Disordered" evidence="1">
    <location>
        <begin position="309"/>
        <end position="512"/>
    </location>
</feature>
<organism evidence="2">
    <name type="scientific">Phallusia mammillata</name>
    <dbReference type="NCBI Taxonomy" id="59560"/>
    <lineage>
        <taxon>Eukaryota</taxon>
        <taxon>Metazoa</taxon>
        <taxon>Chordata</taxon>
        <taxon>Tunicata</taxon>
        <taxon>Ascidiacea</taxon>
        <taxon>Phlebobranchia</taxon>
        <taxon>Ascidiidae</taxon>
        <taxon>Phallusia</taxon>
    </lineage>
</organism>
<feature type="compositionally biased region" description="Low complexity" evidence="1">
    <location>
        <begin position="351"/>
        <end position="370"/>
    </location>
</feature>
<feature type="region of interest" description="Disordered" evidence="1">
    <location>
        <begin position="557"/>
        <end position="588"/>
    </location>
</feature>
<feature type="compositionally biased region" description="Basic and acidic residues" evidence="1">
    <location>
        <begin position="439"/>
        <end position="462"/>
    </location>
</feature>
<feature type="compositionally biased region" description="Low complexity" evidence="1">
    <location>
        <begin position="209"/>
        <end position="227"/>
    </location>
</feature>
<feature type="compositionally biased region" description="Polar residues" evidence="1">
    <location>
        <begin position="188"/>
        <end position="208"/>
    </location>
</feature>
<feature type="compositionally biased region" description="Polar residues" evidence="1">
    <location>
        <begin position="498"/>
        <end position="512"/>
    </location>
</feature>
<dbReference type="AlphaFoldDB" id="A0A6F9DC54"/>
<feature type="compositionally biased region" description="Polar residues" evidence="1">
    <location>
        <begin position="270"/>
        <end position="290"/>
    </location>
</feature>
<feature type="compositionally biased region" description="Basic and acidic residues" evidence="1">
    <location>
        <begin position="647"/>
        <end position="666"/>
    </location>
</feature>
<feature type="region of interest" description="Disordered" evidence="1">
    <location>
        <begin position="155"/>
        <end position="294"/>
    </location>
</feature>
<proteinExistence type="evidence at transcript level"/>
<feature type="compositionally biased region" description="Polar residues" evidence="1">
    <location>
        <begin position="772"/>
        <end position="784"/>
    </location>
</feature>
<evidence type="ECO:0000313" key="2">
    <source>
        <dbReference type="EMBL" id="CAB3240045.1"/>
    </source>
</evidence>
<protein>
    <submittedName>
        <fullName evidence="2">Dentin sialophosphoprotein-like</fullName>
    </submittedName>
</protein>
<feature type="region of interest" description="Disordered" evidence="1">
    <location>
        <begin position="760"/>
        <end position="784"/>
    </location>
</feature>
<feature type="region of interest" description="Disordered" evidence="1">
    <location>
        <begin position="123"/>
        <end position="142"/>
    </location>
</feature>
<feature type="compositionally biased region" description="Basic residues" evidence="1">
    <location>
        <begin position="428"/>
        <end position="437"/>
    </location>
</feature>
<name>A0A6F9DC54_9ASCI</name>
<evidence type="ECO:0000256" key="1">
    <source>
        <dbReference type="SAM" id="MobiDB-lite"/>
    </source>
</evidence>
<feature type="region of interest" description="Disordered" evidence="1">
    <location>
        <begin position="612"/>
        <end position="677"/>
    </location>
</feature>
<feature type="compositionally biased region" description="Basic residues" evidence="1">
    <location>
        <begin position="760"/>
        <end position="771"/>
    </location>
</feature>
<feature type="compositionally biased region" description="Acidic residues" evidence="1">
    <location>
        <begin position="329"/>
        <end position="348"/>
    </location>
</feature>
<accession>A0A6F9DC54</accession>
<reference evidence="2" key="1">
    <citation type="submission" date="2020-04" db="EMBL/GenBank/DDBJ databases">
        <authorList>
            <person name="Neveu A P."/>
        </authorList>
    </citation>
    <scope>NUCLEOTIDE SEQUENCE</scope>
    <source>
        <tissue evidence="2">Whole embryo</tissue>
    </source>
</reference>
<gene>
    <name evidence="2" type="primary">Dspp-001</name>
</gene>
<feature type="compositionally biased region" description="Polar residues" evidence="1">
    <location>
        <begin position="252"/>
        <end position="261"/>
    </location>
</feature>
<feature type="compositionally biased region" description="Polar residues" evidence="1">
    <location>
        <begin position="481"/>
        <end position="491"/>
    </location>
</feature>